<proteinExistence type="predicted"/>
<dbReference type="EMBL" id="CAXDID020000002">
    <property type="protein sequence ID" value="CAL5971532.1"/>
    <property type="molecule type" value="Genomic_DNA"/>
</dbReference>
<dbReference type="EMBL" id="CAXDID020000026">
    <property type="protein sequence ID" value="CAL5991090.1"/>
    <property type="molecule type" value="Genomic_DNA"/>
</dbReference>
<dbReference type="Proteomes" id="UP001642409">
    <property type="component" value="Unassembled WGS sequence"/>
</dbReference>
<protein>
    <submittedName>
        <fullName evidence="1">Uncharacterized protein</fullName>
    </submittedName>
</protein>
<gene>
    <name evidence="2" type="ORF">HINF_LOCUS11922</name>
    <name evidence="1" type="ORF">HINF_LOCUS1472</name>
</gene>
<accession>A0ABP1GHD4</accession>
<organism evidence="1 3">
    <name type="scientific">Hexamita inflata</name>
    <dbReference type="NCBI Taxonomy" id="28002"/>
    <lineage>
        <taxon>Eukaryota</taxon>
        <taxon>Metamonada</taxon>
        <taxon>Diplomonadida</taxon>
        <taxon>Hexamitidae</taxon>
        <taxon>Hexamitinae</taxon>
        <taxon>Hexamita</taxon>
    </lineage>
</organism>
<keyword evidence="3" id="KW-1185">Reference proteome</keyword>
<reference evidence="1 3" key="1">
    <citation type="submission" date="2024-07" db="EMBL/GenBank/DDBJ databases">
        <authorList>
            <person name="Akdeniz Z."/>
        </authorList>
    </citation>
    <scope>NUCLEOTIDE SEQUENCE [LARGE SCALE GENOMIC DNA]</scope>
</reference>
<name>A0ABP1GHD4_9EUKA</name>
<evidence type="ECO:0000313" key="2">
    <source>
        <dbReference type="EMBL" id="CAL5991090.1"/>
    </source>
</evidence>
<sequence length="237" mass="27363">MESSSTPDLRQYGTTVKRDNSVQSQAILYGDVWHIPINLILEDTERTIRECQNFQPKMNVLIPKVDQLQQRQYQAPPVKAKPEPLLFPSQQLQPQANYYQPYNPSPPQQPSFGVQPLNLNVYAQETDRFKWLPEPSYAFALVVTLQGISIVKPRQLFTNFPQKYKLNTAALGSHLQKYKLKIVKQYKLNDFQDIQNWMVPLEFNSGVVAFIATKWQEPGFTGYQDGQIEKIIRDNCG</sequence>
<evidence type="ECO:0000313" key="1">
    <source>
        <dbReference type="EMBL" id="CAL5971532.1"/>
    </source>
</evidence>
<evidence type="ECO:0000313" key="3">
    <source>
        <dbReference type="Proteomes" id="UP001642409"/>
    </source>
</evidence>
<comment type="caution">
    <text evidence="1">The sequence shown here is derived from an EMBL/GenBank/DDBJ whole genome shotgun (WGS) entry which is preliminary data.</text>
</comment>